<dbReference type="Proteomes" id="UP001164250">
    <property type="component" value="Chromosome 2"/>
</dbReference>
<evidence type="ECO:0000313" key="2">
    <source>
        <dbReference type="Proteomes" id="UP001164250"/>
    </source>
</evidence>
<keyword evidence="2" id="KW-1185">Reference proteome</keyword>
<protein>
    <submittedName>
        <fullName evidence="1">Uncharacterized protein</fullName>
    </submittedName>
</protein>
<reference evidence="2" key="1">
    <citation type="journal article" date="2023" name="G3 (Bethesda)">
        <title>Genome assembly and association tests identify interacting loci associated with vigor, precocity, and sex in interspecific pistachio rootstocks.</title>
        <authorList>
            <person name="Palmer W."/>
            <person name="Jacygrad E."/>
            <person name="Sagayaradj S."/>
            <person name="Cavanaugh K."/>
            <person name="Han R."/>
            <person name="Bertier L."/>
            <person name="Beede B."/>
            <person name="Kafkas S."/>
            <person name="Golino D."/>
            <person name="Preece J."/>
            <person name="Michelmore R."/>
        </authorList>
    </citation>
    <scope>NUCLEOTIDE SEQUENCE [LARGE SCALE GENOMIC DNA]</scope>
</reference>
<comment type="caution">
    <text evidence="1">The sequence shown here is derived from an EMBL/GenBank/DDBJ whole genome shotgun (WGS) entry which is preliminary data.</text>
</comment>
<evidence type="ECO:0000313" key="1">
    <source>
        <dbReference type="EMBL" id="KAJ0105660.1"/>
    </source>
</evidence>
<gene>
    <name evidence="1" type="ORF">Patl1_18004</name>
</gene>
<sequence length="59" mass="6488">MLCSTEGPSVDFKRPVNPIDPEQTFGVAKEPLKFYDSEVHSAAFCLPSFAKKSVNSKVI</sequence>
<accession>A0ACC1C116</accession>
<name>A0ACC1C116_9ROSI</name>
<organism evidence="1 2">
    <name type="scientific">Pistacia atlantica</name>
    <dbReference type="NCBI Taxonomy" id="434234"/>
    <lineage>
        <taxon>Eukaryota</taxon>
        <taxon>Viridiplantae</taxon>
        <taxon>Streptophyta</taxon>
        <taxon>Embryophyta</taxon>
        <taxon>Tracheophyta</taxon>
        <taxon>Spermatophyta</taxon>
        <taxon>Magnoliopsida</taxon>
        <taxon>eudicotyledons</taxon>
        <taxon>Gunneridae</taxon>
        <taxon>Pentapetalae</taxon>
        <taxon>rosids</taxon>
        <taxon>malvids</taxon>
        <taxon>Sapindales</taxon>
        <taxon>Anacardiaceae</taxon>
        <taxon>Pistacia</taxon>
    </lineage>
</organism>
<proteinExistence type="predicted"/>
<dbReference type="EMBL" id="CM047898">
    <property type="protein sequence ID" value="KAJ0105660.1"/>
    <property type="molecule type" value="Genomic_DNA"/>
</dbReference>